<evidence type="ECO:0000259" key="2">
    <source>
        <dbReference type="Pfam" id="PF13490"/>
    </source>
</evidence>
<keyword evidence="1" id="KW-0812">Transmembrane</keyword>
<feature type="transmembrane region" description="Helical" evidence="1">
    <location>
        <begin position="82"/>
        <end position="105"/>
    </location>
</feature>
<accession>A0A2T0B7P1</accession>
<reference evidence="3 4" key="1">
    <citation type="submission" date="2018-03" db="EMBL/GenBank/DDBJ databases">
        <title>Genome sequence of Clostridium liquoris DSM 100320.</title>
        <authorList>
            <person name="Poehlein A."/>
            <person name="Daniel R."/>
        </authorList>
    </citation>
    <scope>NUCLEOTIDE SEQUENCE [LARGE SCALE GENOMIC DNA]</scope>
    <source>
        <strain evidence="3 4">DSM 100320</strain>
    </source>
</reference>
<name>A0A2T0B7P1_9CLOT</name>
<comment type="caution">
    <text evidence="3">The sequence shown here is derived from an EMBL/GenBank/DDBJ whole genome shotgun (WGS) entry which is preliminary data.</text>
</comment>
<dbReference type="OrthoDB" id="6194834at2"/>
<protein>
    <recommendedName>
        <fullName evidence="2">Putative zinc-finger domain-containing protein</fullName>
    </recommendedName>
</protein>
<dbReference type="Pfam" id="PF13490">
    <property type="entry name" value="zf-HC2"/>
    <property type="match status" value="1"/>
</dbReference>
<proteinExistence type="predicted"/>
<dbReference type="RefSeq" id="WP_106062815.1">
    <property type="nucleotide sequence ID" value="NZ_PVXO01000012.1"/>
</dbReference>
<organism evidence="3 4">
    <name type="scientific">Clostridium liquoris</name>
    <dbReference type="NCBI Taxonomy" id="1289519"/>
    <lineage>
        <taxon>Bacteria</taxon>
        <taxon>Bacillati</taxon>
        <taxon>Bacillota</taxon>
        <taxon>Clostridia</taxon>
        <taxon>Eubacteriales</taxon>
        <taxon>Clostridiaceae</taxon>
        <taxon>Clostridium</taxon>
    </lineage>
</organism>
<keyword evidence="4" id="KW-1185">Reference proteome</keyword>
<evidence type="ECO:0000313" key="4">
    <source>
        <dbReference type="Proteomes" id="UP000239706"/>
    </source>
</evidence>
<feature type="domain" description="Putative zinc-finger" evidence="2">
    <location>
        <begin position="6"/>
        <end position="39"/>
    </location>
</feature>
<keyword evidence="1" id="KW-0472">Membrane</keyword>
<dbReference type="AlphaFoldDB" id="A0A2T0B7P1"/>
<sequence>MSKVSCDVIKDLLPLYYDNVCSDDSRKMVEEHLSECSHCKSQLDNIGREINLPKETIEQNLKDGNAIKNIAVFFRHSKLKSFIIGLIGAAALFTIVFLAFTYPIVDVPTDVAKITDVSQLADGRIAYHIQLTDGYELHRIKYNTDENGNFYLTPKRPIIKKKQMIGASGFANMYDTFDDFLKTVYRDKYGANAEIKALYWGNPKDNILIWKKGMNLPKASEQVENECKLYN</sequence>
<gene>
    <name evidence="3" type="ORF">CLLI_06510</name>
</gene>
<dbReference type="Proteomes" id="UP000239706">
    <property type="component" value="Unassembled WGS sequence"/>
</dbReference>
<evidence type="ECO:0000256" key="1">
    <source>
        <dbReference type="SAM" id="Phobius"/>
    </source>
</evidence>
<dbReference type="EMBL" id="PVXO01000012">
    <property type="protein sequence ID" value="PRR79918.1"/>
    <property type="molecule type" value="Genomic_DNA"/>
</dbReference>
<evidence type="ECO:0000313" key="3">
    <source>
        <dbReference type="EMBL" id="PRR79918.1"/>
    </source>
</evidence>
<dbReference type="InterPro" id="IPR027383">
    <property type="entry name" value="Znf_put"/>
</dbReference>
<keyword evidence="1" id="KW-1133">Transmembrane helix</keyword>